<gene>
    <name evidence="3" type="ORF">I6N95_17075</name>
</gene>
<keyword evidence="3" id="KW-0378">Hydrolase</keyword>
<accession>A0A940ST49</accession>
<feature type="domain" description="Creatinase N-terminal" evidence="2">
    <location>
        <begin position="30"/>
        <end position="96"/>
    </location>
</feature>
<evidence type="ECO:0000313" key="3">
    <source>
        <dbReference type="EMBL" id="MBP1042732.1"/>
    </source>
</evidence>
<keyword evidence="3" id="KW-0031">Aminopeptidase</keyword>
<comment type="caution">
    <text evidence="3">The sequence shown here is derived from an EMBL/GenBank/DDBJ whole genome shotgun (WGS) entry which is preliminary data.</text>
</comment>
<dbReference type="Pfam" id="PF00557">
    <property type="entry name" value="Peptidase_M24"/>
    <property type="match status" value="1"/>
</dbReference>
<dbReference type="Pfam" id="PF01321">
    <property type="entry name" value="Creatinase_N"/>
    <property type="match status" value="1"/>
</dbReference>
<evidence type="ECO:0000259" key="1">
    <source>
        <dbReference type="Pfam" id="PF00557"/>
    </source>
</evidence>
<sequence>MKVEMSLVPEPQVFSNVDQVALSDETMAKRLKKVLKGMADNQLELIVVYADKEHGANFEYLTGFIPRFEEALLVLKADGQAYLLLGNENVKMAGHARLANTVIHVPYFSLPNQPMEGERLLEEVFKEVGMAQASKVGVVGWKLFKSSLQSNQQMFDLPHYVVRALEKTVSGEGVLVNGTEVFIGEDIGARTVANSNELAHYEYGANLASTCMLETLNAVQVGKRETELGALLSAEGQIHTVVTIAATGQRFEKANLYPTHKQLQLGDKVSLTTAFKGGLSSRAGYVAKHQTDLPEGEQDYLERVVFPYTQAVVTWLETAKVGVSGGQLYDAIEGVLPKSRYGWTLNPGHFVADEEWLGSPIYPASQILLKSGMLFQVDIIPSVPGYAGASMEECVAIGDQELRDELATSYPEVWERIKIRRDYVINVLGISLSDDLLPLSNTVGYLRPYLLNKQVVTVVK</sequence>
<dbReference type="SUPFAM" id="SSF55920">
    <property type="entry name" value="Creatinase/aminopeptidase"/>
    <property type="match status" value="1"/>
</dbReference>
<keyword evidence="3" id="KW-0645">Protease</keyword>
<protein>
    <submittedName>
        <fullName evidence="3">Aminopeptidase P family N-terminal domain-containing protein</fullName>
    </submittedName>
</protein>
<reference evidence="3" key="1">
    <citation type="submission" date="2020-12" db="EMBL/GenBank/DDBJ databases">
        <title>Vagococcus allomyrinae sp. nov. and Enterococcus lavae sp. nov., isolated from the larvae of Allomyrina dichotoma.</title>
        <authorList>
            <person name="Lee S.D."/>
        </authorList>
    </citation>
    <scope>NUCLEOTIDE SEQUENCE</scope>
    <source>
        <strain evidence="3">BWB3-3</strain>
    </source>
</reference>
<evidence type="ECO:0000259" key="2">
    <source>
        <dbReference type="Pfam" id="PF01321"/>
    </source>
</evidence>
<dbReference type="RefSeq" id="WP_209530189.1">
    <property type="nucleotide sequence ID" value="NZ_JAEEGA010000012.1"/>
</dbReference>
<evidence type="ECO:0000313" key="4">
    <source>
        <dbReference type="Proteomes" id="UP000674938"/>
    </source>
</evidence>
<dbReference type="EMBL" id="JAEEGA010000012">
    <property type="protein sequence ID" value="MBP1042732.1"/>
    <property type="molecule type" value="Genomic_DNA"/>
</dbReference>
<keyword evidence="4" id="KW-1185">Reference proteome</keyword>
<feature type="domain" description="Peptidase M24" evidence="1">
    <location>
        <begin position="204"/>
        <end position="397"/>
    </location>
</feature>
<dbReference type="CDD" id="cd01066">
    <property type="entry name" value="APP_MetAP"/>
    <property type="match status" value="1"/>
</dbReference>
<dbReference type="AlphaFoldDB" id="A0A940ST49"/>
<dbReference type="GO" id="GO:0004177">
    <property type="term" value="F:aminopeptidase activity"/>
    <property type="evidence" value="ECO:0007669"/>
    <property type="project" value="UniProtKB-KW"/>
</dbReference>
<dbReference type="Gene3D" id="3.40.350.10">
    <property type="entry name" value="Creatinase/prolidase N-terminal domain"/>
    <property type="match status" value="1"/>
</dbReference>
<dbReference type="SUPFAM" id="SSF53092">
    <property type="entry name" value="Creatinase/prolidase N-terminal domain"/>
    <property type="match status" value="1"/>
</dbReference>
<organism evidence="3 4">
    <name type="scientific">Vagococcus allomyrinae</name>
    <dbReference type="NCBI Taxonomy" id="2794353"/>
    <lineage>
        <taxon>Bacteria</taxon>
        <taxon>Bacillati</taxon>
        <taxon>Bacillota</taxon>
        <taxon>Bacilli</taxon>
        <taxon>Lactobacillales</taxon>
        <taxon>Enterococcaceae</taxon>
        <taxon>Vagococcus</taxon>
    </lineage>
</organism>
<dbReference type="Gene3D" id="3.90.230.10">
    <property type="entry name" value="Creatinase/methionine aminopeptidase superfamily"/>
    <property type="match status" value="1"/>
</dbReference>
<dbReference type="InterPro" id="IPR000994">
    <property type="entry name" value="Pept_M24"/>
</dbReference>
<dbReference type="Proteomes" id="UP000674938">
    <property type="component" value="Unassembled WGS sequence"/>
</dbReference>
<dbReference type="InterPro" id="IPR036005">
    <property type="entry name" value="Creatinase/aminopeptidase-like"/>
</dbReference>
<dbReference type="InterPro" id="IPR000587">
    <property type="entry name" value="Creatinase_N"/>
</dbReference>
<name>A0A940ST49_9ENTE</name>
<proteinExistence type="predicted"/>
<dbReference type="InterPro" id="IPR029149">
    <property type="entry name" value="Creatin/AminoP/Spt16_N"/>
</dbReference>